<protein>
    <recommendedName>
        <fullName evidence="2">histidine kinase</fullName>
        <ecNumber evidence="2">2.7.13.3</ecNumber>
    </recommendedName>
</protein>
<evidence type="ECO:0000256" key="2">
    <source>
        <dbReference type="ARBA" id="ARBA00012438"/>
    </source>
</evidence>
<dbReference type="EC" id="2.7.13.3" evidence="2"/>
<evidence type="ECO:0000256" key="3">
    <source>
        <dbReference type="ARBA" id="ARBA00022553"/>
    </source>
</evidence>
<dbReference type="Gene3D" id="1.10.287.130">
    <property type="match status" value="1"/>
</dbReference>
<feature type="domain" description="Histidine kinase" evidence="7">
    <location>
        <begin position="160"/>
        <end position="378"/>
    </location>
</feature>
<name>A0A2Z3GXM3_9BACT</name>
<feature type="modified residue" description="4-aspartylphosphate" evidence="6">
    <location>
        <position position="446"/>
    </location>
</feature>
<dbReference type="SUPFAM" id="SSF55874">
    <property type="entry name" value="ATPase domain of HSP90 chaperone/DNA topoisomerase II/histidine kinase"/>
    <property type="match status" value="1"/>
</dbReference>
<evidence type="ECO:0000313" key="10">
    <source>
        <dbReference type="Proteomes" id="UP000245802"/>
    </source>
</evidence>
<evidence type="ECO:0000256" key="5">
    <source>
        <dbReference type="ARBA" id="ARBA00022777"/>
    </source>
</evidence>
<keyword evidence="10" id="KW-1185">Reference proteome</keyword>
<dbReference type="InterPro" id="IPR036097">
    <property type="entry name" value="HisK_dim/P_sf"/>
</dbReference>
<dbReference type="Pfam" id="PF00512">
    <property type="entry name" value="HisKA"/>
    <property type="match status" value="1"/>
</dbReference>
<keyword evidence="3 6" id="KW-0597">Phosphoprotein</keyword>
<dbReference type="SMART" id="SM00387">
    <property type="entry name" value="HATPase_c"/>
    <property type="match status" value="1"/>
</dbReference>
<sequence length="519" mass="55397">MQRRGSLMAEPVDERVLVLAPGRDGALTCRILGEAGIGCRAVASVPAFNEEFARGAGAAIIAEEALDQESAPQIAALLKEQPAWSDFPIILVVRESGAGTRLQEFSPLGNVSLFTRPMNLGALTTAIGTALRARRRQYEVRNLLAERDSAARRKDEFLAMLAHELRNPLAPVRTTLHVLKLRHPGDRDTQTAVGVAERSVKHLARLIDDLLDVSRVTLGKVGLRCEHMDAADVVRLATEAMGARFAEKHVALDIEVQSARLPVSGDAVRLEQAIANVLDNALKFTPPGGKVRVRAEADRGEAKVTVSDTGAGIAPEDLPHVFDLFVQADRSLDRTVGGLGVGLTIVKGLVELHGGRIAVTSDGLGAGTTAVLHLPLAEPPPSQIETDNEVEAGGRLRVLVVDDNHDGADSLADFLSLTGCETKTAYDGVEALEVFSGFRPEAVLLDIGLPKLNGFEVAEKIRTSPGGEGVTIIAVTGYGRDEDRVRGRSVGFDHHLVKPIDLTAIGRLITSAVRSPRTE</sequence>
<dbReference type="EMBL" id="CP025958">
    <property type="protein sequence ID" value="AWM36762.1"/>
    <property type="molecule type" value="Genomic_DNA"/>
</dbReference>
<organism evidence="9 10">
    <name type="scientific">Gemmata obscuriglobus</name>
    <dbReference type="NCBI Taxonomy" id="114"/>
    <lineage>
        <taxon>Bacteria</taxon>
        <taxon>Pseudomonadati</taxon>
        <taxon>Planctomycetota</taxon>
        <taxon>Planctomycetia</taxon>
        <taxon>Gemmatales</taxon>
        <taxon>Gemmataceae</taxon>
        <taxon>Gemmata</taxon>
    </lineage>
</organism>
<dbReference type="Gene3D" id="3.40.50.2300">
    <property type="match status" value="1"/>
</dbReference>
<evidence type="ECO:0000259" key="8">
    <source>
        <dbReference type="PROSITE" id="PS50110"/>
    </source>
</evidence>
<keyword evidence="5 9" id="KW-0418">Kinase</keyword>
<dbReference type="InterPro" id="IPR011006">
    <property type="entry name" value="CheY-like_superfamily"/>
</dbReference>
<dbReference type="PRINTS" id="PR00344">
    <property type="entry name" value="BCTRLSENSOR"/>
</dbReference>
<dbReference type="Gene3D" id="3.30.565.10">
    <property type="entry name" value="Histidine kinase-like ATPase, C-terminal domain"/>
    <property type="match status" value="1"/>
</dbReference>
<dbReference type="InterPro" id="IPR003594">
    <property type="entry name" value="HATPase_dom"/>
</dbReference>
<evidence type="ECO:0000256" key="1">
    <source>
        <dbReference type="ARBA" id="ARBA00000085"/>
    </source>
</evidence>
<dbReference type="SUPFAM" id="SSF47384">
    <property type="entry name" value="Homodimeric domain of signal transducing histidine kinase"/>
    <property type="match status" value="1"/>
</dbReference>
<dbReference type="AlphaFoldDB" id="A0A2Z3GXM3"/>
<evidence type="ECO:0000256" key="4">
    <source>
        <dbReference type="ARBA" id="ARBA00022679"/>
    </source>
</evidence>
<dbReference type="PROSITE" id="PS50109">
    <property type="entry name" value="HIS_KIN"/>
    <property type="match status" value="1"/>
</dbReference>
<dbReference type="Proteomes" id="UP000245802">
    <property type="component" value="Chromosome"/>
</dbReference>
<dbReference type="InterPro" id="IPR003661">
    <property type="entry name" value="HisK_dim/P_dom"/>
</dbReference>
<dbReference type="OrthoDB" id="9809348at2"/>
<dbReference type="FunFam" id="3.30.565.10:FF:000006">
    <property type="entry name" value="Sensor histidine kinase WalK"/>
    <property type="match status" value="1"/>
</dbReference>
<dbReference type="Pfam" id="PF00072">
    <property type="entry name" value="Response_reg"/>
    <property type="match status" value="1"/>
</dbReference>
<dbReference type="PANTHER" id="PTHR43547">
    <property type="entry name" value="TWO-COMPONENT HISTIDINE KINASE"/>
    <property type="match status" value="1"/>
</dbReference>
<reference evidence="9 10" key="1">
    <citation type="submission" date="2018-01" db="EMBL/GenBank/DDBJ databases">
        <title>G. obscuriglobus.</title>
        <authorList>
            <person name="Franke J."/>
            <person name="Blomberg W."/>
            <person name="Selmecki A."/>
        </authorList>
    </citation>
    <scope>NUCLEOTIDE SEQUENCE [LARGE SCALE GENOMIC DNA]</scope>
    <source>
        <strain evidence="9 10">DSM 5831</strain>
    </source>
</reference>
<dbReference type="KEGG" id="gog:C1280_06835"/>
<keyword evidence="4" id="KW-0808">Transferase</keyword>
<dbReference type="InterPro" id="IPR005467">
    <property type="entry name" value="His_kinase_dom"/>
</dbReference>
<dbReference type="SMART" id="SM00448">
    <property type="entry name" value="REC"/>
    <property type="match status" value="1"/>
</dbReference>
<dbReference type="CDD" id="cd00082">
    <property type="entry name" value="HisKA"/>
    <property type="match status" value="1"/>
</dbReference>
<dbReference type="PROSITE" id="PS50110">
    <property type="entry name" value="RESPONSE_REGULATORY"/>
    <property type="match status" value="1"/>
</dbReference>
<dbReference type="InterPro" id="IPR004358">
    <property type="entry name" value="Sig_transdc_His_kin-like_C"/>
</dbReference>
<evidence type="ECO:0000256" key="6">
    <source>
        <dbReference type="PROSITE-ProRule" id="PRU00169"/>
    </source>
</evidence>
<dbReference type="Pfam" id="PF02518">
    <property type="entry name" value="HATPase_c"/>
    <property type="match status" value="1"/>
</dbReference>
<accession>A0A2Z3GXM3</accession>
<dbReference type="CDD" id="cd17580">
    <property type="entry name" value="REC_2_DhkD-like"/>
    <property type="match status" value="1"/>
</dbReference>
<proteinExistence type="predicted"/>
<dbReference type="SUPFAM" id="SSF52172">
    <property type="entry name" value="CheY-like"/>
    <property type="match status" value="1"/>
</dbReference>
<feature type="domain" description="Response regulatory" evidence="8">
    <location>
        <begin position="397"/>
        <end position="513"/>
    </location>
</feature>
<comment type="catalytic activity">
    <reaction evidence="1">
        <text>ATP + protein L-histidine = ADP + protein N-phospho-L-histidine.</text>
        <dbReference type="EC" id="2.7.13.3"/>
    </reaction>
</comment>
<dbReference type="InterPro" id="IPR001789">
    <property type="entry name" value="Sig_transdc_resp-reg_receiver"/>
</dbReference>
<evidence type="ECO:0000313" key="9">
    <source>
        <dbReference type="EMBL" id="AWM36762.1"/>
    </source>
</evidence>
<dbReference type="SMART" id="SM00388">
    <property type="entry name" value="HisKA"/>
    <property type="match status" value="1"/>
</dbReference>
<gene>
    <name evidence="9" type="ORF">C1280_06835</name>
</gene>
<dbReference type="GO" id="GO:0000155">
    <property type="term" value="F:phosphorelay sensor kinase activity"/>
    <property type="evidence" value="ECO:0007669"/>
    <property type="project" value="InterPro"/>
</dbReference>
<dbReference type="PANTHER" id="PTHR43547:SF2">
    <property type="entry name" value="HYBRID SIGNAL TRANSDUCTION HISTIDINE KINASE C"/>
    <property type="match status" value="1"/>
</dbReference>
<evidence type="ECO:0000259" key="7">
    <source>
        <dbReference type="PROSITE" id="PS50109"/>
    </source>
</evidence>
<dbReference type="InterPro" id="IPR036890">
    <property type="entry name" value="HATPase_C_sf"/>
</dbReference>